<evidence type="ECO:0000313" key="1">
    <source>
        <dbReference type="EMBL" id="EHH13899.1"/>
    </source>
</evidence>
<accession>G6Y2Y3</accession>
<organism evidence="1 2">
    <name type="scientific">Mesorhizobium amorphae CCNWGS0123</name>
    <dbReference type="NCBI Taxonomy" id="1082933"/>
    <lineage>
        <taxon>Bacteria</taxon>
        <taxon>Pseudomonadati</taxon>
        <taxon>Pseudomonadota</taxon>
        <taxon>Alphaproteobacteria</taxon>
        <taxon>Hyphomicrobiales</taxon>
        <taxon>Phyllobacteriaceae</taxon>
        <taxon>Mesorhizobium</taxon>
    </lineage>
</organism>
<gene>
    <name evidence="1" type="ORF">MEA186_01181</name>
</gene>
<dbReference type="KEGG" id="mamo:A6B35_31100"/>
<reference evidence="1 2" key="1">
    <citation type="journal article" date="2012" name="J. Bacteriol.">
        <title>Draft Genome Sequence of Plant Growth-Promoting Rhizobium Mesorhizobium amorphae, Isolated from Zinc-Lead Mine Tailings.</title>
        <authorList>
            <person name="Hao X."/>
            <person name="Lin Y."/>
            <person name="Johnstone L."/>
            <person name="Baltrus D.A."/>
            <person name="Miller S.J."/>
            <person name="Wei G."/>
            <person name="Rensing C."/>
        </authorList>
    </citation>
    <scope>NUCLEOTIDE SEQUENCE [LARGE SCALE GENOMIC DNA]</scope>
    <source>
        <strain evidence="1 2">CCNWGS0123</strain>
    </source>
</reference>
<dbReference type="Proteomes" id="UP000002949">
    <property type="component" value="Unassembled WGS sequence"/>
</dbReference>
<dbReference type="EMBL" id="AGSN01000015">
    <property type="protein sequence ID" value="EHH13899.1"/>
    <property type="molecule type" value="Genomic_DNA"/>
</dbReference>
<keyword evidence="2" id="KW-1185">Reference proteome</keyword>
<protein>
    <submittedName>
        <fullName evidence="1">Uncharacterized protein</fullName>
    </submittedName>
</protein>
<name>G6Y2Y3_9HYPH</name>
<dbReference type="AlphaFoldDB" id="G6Y2Y3"/>
<sequence>MRARLRALEPATLLTPLAFSIDPDLLIKDSVPRATTDLSILNPLSAGRFEAHPIPQGSALSRLANEDDFIPSHKRVSAVSNVRQCRLRDMAVPNYHLRRTVF</sequence>
<evidence type="ECO:0000313" key="2">
    <source>
        <dbReference type="Proteomes" id="UP000002949"/>
    </source>
</evidence>
<proteinExistence type="predicted"/>